<dbReference type="PANTHER" id="PTHR43791">
    <property type="entry name" value="PERMEASE-RELATED"/>
    <property type="match status" value="1"/>
</dbReference>
<comment type="subcellular location">
    <subcellularLocation>
        <location evidence="1">Membrane</location>
        <topology evidence="1">Multi-pass membrane protein</topology>
    </subcellularLocation>
</comment>
<dbReference type="JaponicusDB" id="SJAG_04295"/>
<evidence type="ECO:0000313" key="8">
    <source>
        <dbReference type="Proteomes" id="UP000001744"/>
    </source>
</evidence>
<evidence type="ECO:0000313" key="7">
    <source>
        <dbReference type="EMBL" id="EEB09118.1"/>
    </source>
</evidence>
<dbReference type="SUPFAM" id="SSF103473">
    <property type="entry name" value="MFS general substrate transporter"/>
    <property type="match status" value="1"/>
</dbReference>
<keyword evidence="5 6" id="KW-0472">Membrane</keyword>
<evidence type="ECO:0000256" key="4">
    <source>
        <dbReference type="ARBA" id="ARBA00022989"/>
    </source>
</evidence>
<feature type="transmembrane region" description="Helical" evidence="6">
    <location>
        <begin position="338"/>
        <end position="361"/>
    </location>
</feature>
<feature type="transmembrane region" description="Helical" evidence="6">
    <location>
        <begin position="63"/>
        <end position="80"/>
    </location>
</feature>
<dbReference type="GO" id="GO:0016020">
    <property type="term" value="C:membrane"/>
    <property type="evidence" value="ECO:0000318"/>
    <property type="project" value="GO_Central"/>
</dbReference>
<feature type="transmembrane region" description="Helical" evidence="6">
    <location>
        <begin position="177"/>
        <end position="197"/>
    </location>
</feature>
<dbReference type="AlphaFoldDB" id="B6K6G4"/>
<feature type="transmembrane region" description="Helical" evidence="6">
    <location>
        <begin position="146"/>
        <end position="165"/>
    </location>
</feature>
<organism evidence="7 8">
    <name type="scientific">Schizosaccharomyces japonicus (strain yFS275 / FY16936)</name>
    <name type="common">Fission yeast</name>
    <dbReference type="NCBI Taxonomy" id="402676"/>
    <lineage>
        <taxon>Eukaryota</taxon>
        <taxon>Fungi</taxon>
        <taxon>Dikarya</taxon>
        <taxon>Ascomycota</taxon>
        <taxon>Taphrinomycotina</taxon>
        <taxon>Schizosaccharomycetes</taxon>
        <taxon>Schizosaccharomycetales</taxon>
        <taxon>Schizosaccharomycetaceae</taxon>
        <taxon>Schizosaccharomyces</taxon>
    </lineage>
</organism>
<keyword evidence="8" id="KW-1185">Reference proteome</keyword>
<evidence type="ECO:0000256" key="1">
    <source>
        <dbReference type="ARBA" id="ARBA00004141"/>
    </source>
</evidence>
<dbReference type="OrthoDB" id="6730379at2759"/>
<feature type="transmembrane region" description="Helical" evidence="6">
    <location>
        <begin position="373"/>
        <end position="391"/>
    </location>
</feature>
<feature type="transmembrane region" description="Helical" evidence="6">
    <location>
        <begin position="311"/>
        <end position="332"/>
    </location>
</feature>
<feature type="transmembrane region" description="Helical" evidence="6">
    <location>
        <begin position="282"/>
        <end position="304"/>
    </location>
</feature>
<dbReference type="InterPro" id="IPR036259">
    <property type="entry name" value="MFS_trans_sf"/>
</dbReference>
<dbReference type="PANTHER" id="PTHR43791:SF63">
    <property type="entry name" value="HIGH AFFINITY CYSTEINE TRANSPORTER"/>
    <property type="match status" value="1"/>
</dbReference>
<sequence length="481" mass="54445">MSSAFIVGDSAPEYSEAKSSTESKLKSGVEVHSEVDAAYELLREAESLDPITPKEEKRLKFKLYTFVFGLVFIIDLMLFIDKATLSYASILGLFEDAHINSDQYNNMNTIFYVGYIIAQWPGHCLLWEATMSMFFTLEEQALVQPIFWVSCLGSNIPAGFIAYGVQYINSSLHPWRIFMFITGGFTFFLSIWAVFYYPDNPMTAHFLTRTERIRIIVRVKESTKSSIEQKVFKKEQFYEALRDPISWLFAVQSFTLMLSNNLAYQQNLLFTSLNISNLNSTLVGVASAGFDIVCCIISTFLMSIFRSQSAIFASFWCLPAIAGGIVAVALPWSNKLGILLGIILASPFGITYIIALGWSMSSTAGYTKKLTRSAMYMIAYAVANIIGPQLWQSRDSPRYYPAWIVQIVVAWTITPIILFVIRFILARRNNERRALQAEKAEADNKMFVDAVDKNGNPIRTEIDVTMLDLTDLENKKFIYPL</sequence>
<dbReference type="GO" id="GO:0033229">
    <property type="term" value="F:cysteine transmembrane transporter activity"/>
    <property type="evidence" value="ECO:0000318"/>
    <property type="project" value="GO_Central"/>
</dbReference>
<keyword evidence="2" id="KW-0813">Transport</keyword>
<name>B6K6G4_SCHJY</name>
<dbReference type="GeneID" id="7052556"/>
<reference evidence="7 8" key="1">
    <citation type="journal article" date="2011" name="Science">
        <title>Comparative functional genomics of the fission yeasts.</title>
        <authorList>
            <person name="Rhind N."/>
            <person name="Chen Z."/>
            <person name="Yassour M."/>
            <person name="Thompson D.A."/>
            <person name="Haas B.J."/>
            <person name="Habib N."/>
            <person name="Wapinski I."/>
            <person name="Roy S."/>
            <person name="Lin M.F."/>
            <person name="Heiman D.I."/>
            <person name="Young S.K."/>
            <person name="Furuya K."/>
            <person name="Guo Y."/>
            <person name="Pidoux A."/>
            <person name="Chen H.M."/>
            <person name="Robbertse B."/>
            <person name="Goldberg J.M."/>
            <person name="Aoki K."/>
            <person name="Bayne E.H."/>
            <person name="Berlin A.M."/>
            <person name="Desjardins C.A."/>
            <person name="Dobbs E."/>
            <person name="Dukaj L."/>
            <person name="Fan L."/>
            <person name="FitzGerald M.G."/>
            <person name="French C."/>
            <person name="Gujja S."/>
            <person name="Hansen K."/>
            <person name="Keifenheim D."/>
            <person name="Levin J.Z."/>
            <person name="Mosher R.A."/>
            <person name="Mueller C.A."/>
            <person name="Pfiffner J."/>
            <person name="Priest M."/>
            <person name="Russ C."/>
            <person name="Smialowska A."/>
            <person name="Swoboda P."/>
            <person name="Sykes S.M."/>
            <person name="Vaughn M."/>
            <person name="Vengrova S."/>
            <person name="Yoder R."/>
            <person name="Zeng Q."/>
            <person name="Allshire R."/>
            <person name="Baulcombe D."/>
            <person name="Birren B.W."/>
            <person name="Brown W."/>
            <person name="Ekwall K."/>
            <person name="Kellis M."/>
            <person name="Leatherwood J."/>
            <person name="Levin H."/>
            <person name="Margalit H."/>
            <person name="Martienssen R."/>
            <person name="Nieduszynski C.A."/>
            <person name="Spatafora J.W."/>
            <person name="Friedman N."/>
            <person name="Dalgaard J.Z."/>
            <person name="Baumann P."/>
            <person name="Niki H."/>
            <person name="Regev A."/>
            <person name="Nusbaum C."/>
        </authorList>
    </citation>
    <scope>NUCLEOTIDE SEQUENCE [LARGE SCALE GENOMIC DNA]</scope>
    <source>
        <strain evidence="8">yFS275 / FY16936</strain>
    </source>
</reference>
<keyword evidence="4 6" id="KW-1133">Transmembrane helix</keyword>
<dbReference type="STRING" id="402676.B6K6G4"/>
<protein>
    <submittedName>
        <fullName evidence="7">Allantoate permease</fullName>
    </submittedName>
</protein>
<gene>
    <name evidence="7" type="ORF">SJAG_04295</name>
</gene>
<dbReference type="GO" id="GO:0042883">
    <property type="term" value="P:cysteine transport"/>
    <property type="evidence" value="ECO:0000318"/>
    <property type="project" value="GO_Central"/>
</dbReference>
<evidence type="ECO:0000256" key="6">
    <source>
        <dbReference type="SAM" id="Phobius"/>
    </source>
</evidence>
<evidence type="ECO:0000256" key="2">
    <source>
        <dbReference type="ARBA" id="ARBA00022448"/>
    </source>
</evidence>
<proteinExistence type="predicted"/>
<feature type="transmembrane region" description="Helical" evidence="6">
    <location>
        <begin position="403"/>
        <end position="425"/>
    </location>
</feature>
<dbReference type="OMA" id="HCTAYNY"/>
<dbReference type="VEuPathDB" id="FungiDB:SJAG_04295"/>
<dbReference type="eggNOG" id="KOG2533">
    <property type="taxonomic scope" value="Eukaryota"/>
</dbReference>
<dbReference type="EMBL" id="KE651167">
    <property type="protein sequence ID" value="EEB09118.1"/>
    <property type="molecule type" value="Genomic_DNA"/>
</dbReference>
<dbReference type="RefSeq" id="XP_002175411.1">
    <property type="nucleotide sequence ID" value="XM_002175375.1"/>
</dbReference>
<evidence type="ECO:0000256" key="5">
    <source>
        <dbReference type="ARBA" id="ARBA00023136"/>
    </source>
</evidence>
<dbReference type="HOGENOM" id="CLU_001265_0_5_1"/>
<dbReference type="Proteomes" id="UP000001744">
    <property type="component" value="Unassembled WGS sequence"/>
</dbReference>
<evidence type="ECO:0000256" key="3">
    <source>
        <dbReference type="ARBA" id="ARBA00022692"/>
    </source>
</evidence>
<accession>B6K6G4</accession>
<dbReference type="Gene3D" id="1.20.1250.20">
    <property type="entry name" value="MFS general substrate transporter like domains"/>
    <property type="match status" value="1"/>
</dbReference>
<keyword evidence="3 6" id="KW-0812">Transmembrane</keyword>